<feature type="region of interest" description="Disordered" evidence="1">
    <location>
        <begin position="77"/>
        <end position="96"/>
    </location>
</feature>
<keyword evidence="3" id="KW-1185">Reference proteome</keyword>
<proteinExistence type="predicted"/>
<organism evidence="2 3">
    <name type="scientific">Armillaria tabescens</name>
    <name type="common">Ringless honey mushroom</name>
    <name type="synonym">Agaricus tabescens</name>
    <dbReference type="NCBI Taxonomy" id="1929756"/>
    <lineage>
        <taxon>Eukaryota</taxon>
        <taxon>Fungi</taxon>
        <taxon>Dikarya</taxon>
        <taxon>Basidiomycota</taxon>
        <taxon>Agaricomycotina</taxon>
        <taxon>Agaricomycetes</taxon>
        <taxon>Agaricomycetidae</taxon>
        <taxon>Agaricales</taxon>
        <taxon>Marasmiineae</taxon>
        <taxon>Physalacriaceae</taxon>
        <taxon>Desarmillaria</taxon>
    </lineage>
</organism>
<reference evidence="2" key="1">
    <citation type="submission" date="2023-06" db="EMBL/GenBank/DDBJ databases">
        <authorList>
            <consortium name="Lawrence Berkeley National Laboratory"/>
            <person name="Ahrendt S."/>
            <person name="Sahu N."/>
            <person name="Indic B."/>
            <person name="Wong-Bajracharya J."/>
            <person name="Merenyi Z."/>
            <person name="Ke H.-M."/>
            <person name="Monk M."/>
            <person name="Kocsube S."/>
            <person name="Drula E."/>
            <person name="Lipzen A."/>
            <person name="Balint B."/>
            <person name="Henrissat B."/>
            <person name="Andreopoulos B."/>
            <person name="Martin F.M."/>
            <person name="Harder C.B."/>
            <person name="Rigling D."/>
            <person name="Ford K.L."/>
            <person name="Foster G.D."/>
            <person name="Pangilinan J."/>
            <person name="Papanicolaou A."/>
            <person name="Barry K."/>
            <person name="LaButti K."/>
            <person name="Viragh M."/>
            <person name="Koriabine M."/>
            <person name="Yan M."/>
            <person name="Riley R."/>
            <person name="Champramary S."/>
            <person name="Plett K.L."/>
            <person name="Tsai I.J."/>
            <person name="Slot J."/>
            <person name="Sipos G."/>
            <person name="Plett J."/>
            <person name="Nagy L.G."/>
            <person name="Grigoriev I.V."/>
        </authorList>
    </citation>
    <scope>NUCLEOTIDE SEQUENCE</scope>
    <source>
        <strain evidence="2">CCBAS 213</strain>
    </source>
</reference>
<comment type="caution">
    <text evidence="2">The sequence shown here is derived from an EMBL/GenBank/DDBJ whole genome shotgun (WGS) entry which is preliminary data.</text>
</comment>
<protein>
    <submittedName>
        <fullName evidence="2">Uncharacterized protein</fullName>
    </submittedName>
</protein>
<evidence type="ECO:0000313" key="3">
    <source>
        <dbReference type="Proteomes" id="UP001175211"/>
    </source>
</evidence>
<sequence length="128" mass="14257">MYLDLQDSFTLQADKTVCLTYQSSLLGKAIHRKGMITWDDSVVDFTTTSAESIFWRYQAVGYQHLITVHAVRRNSFPSGGSREDSEIPTSNKVHFPLDMAGSSEETFAMFMTNAEDGVCEEQGSAQST</sequence>
<dbReference type="GeneID" id="85360933"/>
<evidence type="ECO:0000313" key="2">
    <source>
        <dbReference type="EMBL" id="KAK0458854.1"/>
    </source>
</evidence>
<dbReference type="Proteomes" id="UP001175211">
    <property type="component" value="Unassembled WGS sequence"/>
</dbReference>
<dbReference type="RefSeq" id="XP_060331104.1">
    <property type="nucleotide sequence ID" value="XM_060477385.1"/>
</dbReference>
<evidence type="ECO:0000256" key="1">
    <source>
        <dbReference type="SAM" id="MobiDB-lite"/>
    </source>
</evidence>
<dbReference type="AlphaFoldDB" id="A0AA39N646"/>
<dbReference type="EMBL" id="JAUEPS010000016">
    <property type="protein sequence ID" value="KAK0458854.1"/>
    <property type="molecule type" value="Genomic_DNA"/>
</dbReference>
<gene>
    <name evidence="2" type="ORF">EV420DRAFT_1642576</name>
</gene>
<accession>A0AA39N646</accession>
<name>A0AA39N646_ARMTA</name>